<accession>A0A1H6RXM6</accession>
<protein>
    <submittedName>
        <fullName evidence="1">Uncharacterized protein</fullName>
    </submittedName>
</protein>
<keyword evidence="2" id="KW-1185">Reference proteome</keyword>
<name>A0A1H6RXM6_9BACT</name>
<gene>
    <name evidence="1" type="ORF">SAMN04487995_1531</name>
</gene>
<dbReference type="OrthoDB" id="964028at2"/>
<proteinExistence type="predicted"/>
<reference evidence="1 2" key="1">
    <citation type="submission" date="2016-10" db="EMBL/GenBank/DDBJ databases">
        <authorList>
            <person name="de Groot N.N."/>
        </authorList>
    </citation>
    <scope>NUCLEOTIDE SEQUENCE [LARGE SCALE GENOMIC DNA]</scope>
    <source>
        <strain evidence="1 2">DSM 19938</strain>
    </source>
</reference>
<dbReference type="EMBL" id="FNXY01000002">
    <property type="protein sequence ID" value="SEI59206.1"/>
    <property type="molecule type" value="Genomic_DNA"/>
</dbReference>
<sequence>MDQIGKVSLHNGGGFVVKIEFEYMDQNGNRKTSKTGSDITLGRTQTVDPGSLGVPSGSVIWLKANVVAGKDNTASQGFIYESGNGSTANYTITGTTLSNTMGLINVTSDAVAAS</sequence>
<dbReference type="RefSeq" id="WP_090334134.1">
    <property type="nucleotide sequence ID" value="NZ_FNXY01000002.1"/>
</dbReference>
<dbReference type="Proteomes" id="UP000199532">
    <property type="component" value="Unassembled WGS sequence"/>
</dbReference>
<dbReference type="AlphaFoldDB" id="A0A1H6RXM6"/>
<evidence type="ECO:0000313" key="1">
    <source>
        <dbReference type="EMBL" id="SEI59206.1"/>
    </source>
</evidence>
<evidence type="ECO:0000313" key="2">
    <source>
        <dbReference type="Proteomes" id="UP000199532"/>
    </source>
</evidence>
<organism evidence="1 2">
    <name type="scientific">Dyadobacter koreensis</name>
    <dbReference type="NCBI Taxonomy" id="408657"/>
    <lineage>
        <taxon>Bacteria</taxon>
        <taxon>Pseudomonadati</taxon>
        <taxon>Bacteroidota</taxon>
        <taxon>Cytophagia</taxon>
        <taxon>Cytophagales</taxon>
        <taxon>Spirosomataceae</taxon>
        <taxon>Dyadobacter</taxon>
    </lineage>
</organism>